<name>A0A7C9RLQ6_9PSEU</name>
<keyword evidence="5" id="KW-1185">Reference proteome</keyword>
<dbReference type="InterPro" id="IPR056823">
    <property type="entry name" value="TEN-like_YD-shell"/>
</dbReference>
<evidence type="ECO:0000256" key="1">
    <source>
        <dbReference type="ARBA" id="ARBA00022737"/>
    </source>
</evidence>
<evidence type="ECO:0000259" key="3">
    <source>
        <dbReference type="Pfam" id="PF25023"/>
    </source>
</evidence>
<feature type="region of interest" description="Disordered" evidence="2">
    <location>
        <begin position="1776"/>
        <end position="1832"/>
    </location>
</feature>
<dbReference type="NCBIfam" id="TIGR01643">
    <property type="entry name" value="YD_repeat_2x"/>
    <property type="match status" value="1"/>
</dbReference>
<feature type="compositionally biased region" description="Basic and acidic residues" evidence="2">
    <location>
        <begin position="1809"/>
        <end position="1820"/>
    </location>
</feature>
<dbReference type="EMBL" id="JAAMPJ010000001">
    <property type="protein sequence ID" value="NGY57344.1"/>
    <property type="molecule type" value="Genomic_DNA"/>
</dbReference>
<evidence type="ECO:0000313" key="5">
    <source>
        <dbReference type="Proteomes" id="UP000481360"/>
    </source>
</evidence>
<feature type="region of interest" description="Disordered" evidence="2">
    <location>
        <begin position="1530"/>
        <end position="1571"/>
    </location>
</feature>
<gene>
    <name evidence="4" type="ORF">G7043_00210</name>
</gene>
<dbReference type="InterPro" id="IPR050708">
    <property type="entry name" value="T6SS_VgrG/RHS"/>
</dbReference>
<reference evidence="4 5" key="1">
    <citation type="submission" date="2020-03" db="EMBL/GenBank/DDBJ databases">
        <title>Isolation and identification of active actinomycetes.</title>
        <authorList>
            <person name="Sun X."/>
        </authorList>
    </citation>
    <scope>NUCLEOTIDE SEQUENCE [LARGE SCALE GENOMIC DNA]</scope>
    <source>
        <strain evidence="4 5">NEAU-D13</strain>
    </source>
</reference>
<dbReference type="PANTHER" id="PTHR32305:SF17">
    <property type="entry name" value="TRNA NUCLEASE WAPA"/>
    <property type="match status" value="1"/>
</dbReference>
<comment type="caution">
    <text evidence="4">The sequence shown here is derived from an EMBL/GenBank/DDBJ whole genome shotgun (WGS) entry which is preliminary data.</text>
</comment>
<accession>A0A7C9RLQ6</accession>
<dbReference type="RefSeq" id="WP_166042718.1">
    <property type="nucleotide sequence ID" value="NZ_JAAMPJ010000001.1"/>
</dbReference>
<dbReference type="Pfam" id="PF05593">
    <property type="entry name" value="RHS_repeat"/>
    <property type="match status" value="2"/>
</dbReference>
<dbReference type="NCBIfam" id="TIGR03696">
    <property type="entry name" value="Rhs_assc_core"/>
    <property type="match status" value="1"/>
</dbReference>
<evidence type="ECO:0000313" key="4">
    <source>
        <dbReference type="EMBL" id="NGY57344.1"/>
    </source>
</evidence>
<dbReference type="Gene3D" id="2.180.10.10">
    <property type="entry name" value="RHS repeat-associated core"/>
    <property type="match status" value="2"/>
</dbReference>
<keyword evidence="1" id="KW-0677">Repeat</keyword>
<protein>
    <recommendedName>
        <fullName evidence="3">Teneurin-like YD-shell domain-containing protein</fullName>
    </recommendedName>
</protein>
<feature type="domain" description="Teneurin-like YD-shell" evidence="3">
    <location>
        <begin position="1551"/>
        <end position="1747"/>
    </location>
</feature>
<proteinExistence type="predicted"/>
<feature type="region of interest" description="Disordered" evidence="2">
    <location>
        <begin position="718"/>
        <end position="764"/>
    </location>
</feature>
<dbReference type="Proteomes" id="UP000481360">
    <property type="component" value="Unassembled WGS sequence"/>
</dbReference>
<dbReference type="InterPro" id="IPR022385">
    <property type="entry name" value="Rhs_assc_core"/>
</dbReference>
<sequence length="1961" mass="211347">MRRTTAGLTIGLVPIVVAGLLAGTAVAGAAGYERQQAQQHPVVQGKDAVALPFAPDADDEAAKRPVPAPEWPQAAKTAGFATALAGAAAVPVEVLGRKETRPMVLKVGESREKTAKVSVDYSKFRTAFGADYGNRLRLVVLPECALSTPGKAECAGKPVPSTNDGTRITGDAPAGSLVAVEPAPEGSTGDFKATDLKASNTWEHSGSSGGFFWNYPLRFPPSIGGPAPDLALDYSSQSVDGQTAATNNQPSWVGEGFSLSPGYIERGYRGCSDDMGNGAVNTTKTGDLCWFSDNAVMSLGGQTVELIRDASGTFRARTESGMRIEKRTGAANGDNDGEHWVVTDQKGTQYWFGLQRLPGWAAGKGETQSVFTAPVLGNHANEPCKAATYAASSCTQAWRWGLDYVVDAHGNSMSLWYAKETNKYAFNLDAQKLVEYVRGGRLTRIDYGTRTDAEYAGVPAQVVFGEADRCEANCGTKNATTWKDVPWDLECTGTPCLVGSPTFWNTKRLAKITTSTGGRAVDSWTLRHSYPDPGDNTRAGLWLDGIIHTGHVGGTASLPEVTFAGVSKPNRVHGFGPDTPPMSWRRVERIRNETGGEIAISYSGPECVAGKVMPGAPEANTLRCHPAYWTRTGATDPTLDYFHKYVVTAVSEVDHTGGAPVKTSSYEYVDGAAWHFADDDGLVLDKVKTWNSWRGYQKVRVTEGTGEGTRYGETTYFRGMDGDRLPGGGKRSVQVPDSEGGKVADSPGLEGREREKRTFAGPGGAEISGEIIEPWLSEPTSTRDAAGSVVQARFVDDRTTKHRIALDAGRGHMRTQITTDFDQKTGKPLVKNDLGDIKTAEDDQCTRTSYVQDTGKWLIGLESREHVYALSCDKTPTRQEEIVSDRLTSYDGKANGVAPVKGDVTRVEEISGFDGKASYAVTERKNYDVHGREIEKWDSRDARTATAYTPATGGPVTGKTSTNALNHRTATTLEPAWADAVLSATDPNGKVTGRGYDALGRLTGVWKPGRTKGASEPHIKHSYQFRTTAPTTVTTEELHPDDVRYVVSTMLYDGFLRVRQTQKPAPNGARVISDTIYDPVGRKAKENPGYPVSGAPNTNLFVALNDNGILNQKLTTFDAADRPVTETVKAYNTVKEVTTTRYGGDRVDVTPPPGGTASTTIKDGRDRKIELREYRSGQPIGDHQSTKYTYTKKNQEETVVDPAGNTWTYGYDVRGRRVSESDPDAGVTRTEYNNAGDKTSVTDPKNRKLVYTYDVLGRKTGLYEGSESGVKRAAWTYDFVEKGYPAASTRFQDGKAFVSEVTGYDGQYQQTATKITVPDTTATPAGKLAGTYEFKNTYKANGDLATSSYPKAGALATEVIEYRYDDQARPSVLKHKVGLTPEGTYVAGTQYTNLNKPGVVSLAVSNTGKLLETGYSYLDDGKLFATKTTKETGTRTVADVRNHFDTAGNVVKVADGTDTQCFGYDYLQRLTEAWTPSSGDCAGSPDAGALGGPAAYWQSFGYDAIGNRKSRVQHATPKGDVTTTYAYPEARAPKPHALSGTTVTDNSGTRTTSYTYDEIGNTTSRPGSAGEQKLTWDVEGNLASSSDGGGVSSFVDDAEGNRLVRSDASGTTLFLSNMQVRLDKASGAVDTTRFYSYQNKVVAQRTSQGVTWLVADEQGTANLAITESDQVVAQRRQTPFGEVRSQSAAWPNKHGFLFGAEEPGGLTNVGVRQYDADSGRFTSVDPLMDKETPQQMNAYAYANNSPITLADPTGLFFEDGLGGGWSDDEWDWGLSDDSGTDWSNPFGDGGTDWSNPFGSGGSRNNGKSSAERVREEERPEAIPTPVVPPQPLTADEEYKEFKKRMKGINDWFGDTLGSYLVVREFAGATVLQGPGSAQIIAGAAMADMWDVGDKSVLEHLQHFPKMGMRWTLNEVGTPVIWYGVRGTKTLLDGIGRGVNNFAGRIPVPLGLGGRCTGRDVC</sequence>
<dbReference type="Pfam" id="PF25023">
    <property type="entry name" value="TEN_YD-shell"/>
    <property type="match status" value="1"/>
</dbReference>
<feature type="compositionally biased region" description="Polar residues" evidence="2">
    <location>
        <begin position="1539"/>
        <end position="1566"/>
    </location>
</feature>
<dbReference type="InterPro" id="IPR031325">
    <property type="entry name" value="RHS_repeat"/>
</dbReference>
<evidence type="ECO:0000256" key="2">
    <source>
        <dbReference type="SAM" id="MobiDB-lite"/>
    </source>
</evidence>
<organism evidence="4 5">
    <name type="scientific">Lentzea alba</name>
    <dbReference type="NCBI Taxonomy" id="2714351"/>
    <lineage>
        <taxon>Bacteria</taxon>
        <taxon>Bacillati</taxon>
        <taxon>Actinomycetota</taxon>
        <taxon>Actinomycetes</taxon>
        <taxon>Pseudonocardiales</taxon>
        <taxon>Pseudonocardiaceae</taxon>
        <taxon>Lentzea</taxon>
    </lineage>
</organism>
<dbReference type="InterPro" id="IPR006530">
    <property type="entry name" value="YD"/>
</dbReference>
<dbReference type="PANTHER" id="PTHR32305">
    <property type="match status" value="1"/>
</dbReference>